<dbReference type="InterPro" id="IPR003660">
    <property type="entry name" value="HAMP_dom"/>
</dbReference>
<evidence type="ECO:0000256" key="6">
    <source>
        <dbReference type="ARBA" id="ARBA00022679"/>
    </source>
</evidence>
<keyword evidence="6" id="KW-0808">Transferase</keyword>
<dbReference type="FunFam" id="3.30.565.10:FF:000006">
    <property type="entry name" value="Sensor histidine kinase WalK"/>
    <property type="match status" value="1"/>
</dbReference>
<evidence type="ECO:0000256" key="7">
    <source>
        <dbReference type="ARBA" id="ARBA00022692"/>
    </source>
</evidence>
<dbReference type="CDD" id="cd06225">
    <property type="entry name" value="HAMP"/>
    <property type="match status" value="1"/>
</dbReference>
<keyword evidence="11 15" id="KW-1133">Transmembrane helix</keyword>
<dbReference type="Gene3D" id="6.10.340.10">
    <property type="match status" value="1"/>
</dbReference>
<dbReference type="GO" id="GO:0005524">
    <property type="term" value="F:ATP binding"/>
    <property type="evidence" value="ECO:0007669"/>
    <property type="project" value="UniProtKB-KW"/>
</dbReference>
<dbReference type="Pfam" id="PF02518">
    <property type="entry name" value="HATPase_c"/>
    <property type="match status" value="1"/>
</dbReference>
<dbReference type="PANTHER" id="PTHR45528:SF1">
    <property type="entry name" value="SENSOR HISTIDINE KINASE CPXA"/>
    <property type="match status" value="1"/>
</dbReference>
<keyword evidence="8" id="KW-0547">Nucleotide-binding</keyword>
<evidence type="ECO:0000259" key="17">
    <source>
        <dbReference type="PROSITE" id="PS50885"/>
    </source>
</evidence>
<evidence type="ECO:0000256" key="13">
    <source>
        <dbReference type="ARBA" id="ARBA00023136"/>
    </source>
</evidence>
<dbReference type="PROSITE" id="PS50885">
    <property type="entry name" value="HAMP"/>
    <property type="match status" value="1"/>
</dbReference>
<dbReference type="InterPro" id="IPR005467">
    <property type="entry name" value="His_kinase_dom"/>
</dbReference>
<evidence type="ECO:0000313" key="18">
    <source>
        <dbReference type="EMBL" id="MBI6872033.1"/>
    </source>
</evidence>
<dbReference type="Gene3D" id="1.10.287.130">
    <property type="match status" value="1"/>
</dbReference>
<comment type="caution">
    <text evidence="18">The sequence shown here is derived from an EMBL/GenBank/DDBJ whole genome shotgun (WGS) entry which is preliminary data.</text>
</comment>
<proteinExistence type="predicted"/>
<evidence type="ECO:0000259" key="16">
    <source>
        <dbReference type="PROSITE" id="PS50109"/>
    </source>
</evidence>
<evidence type="ECO:0000256" key="5">
    <source>
        <dbReference type="ARBA" id="ARBA00022553"/>
    </source>
</evidence>
<dbReference type="FunFam" id="1.10.287.130:FF:000001">
    <property type="entry name" value="Two-component sensor histidine kinase"/>
    <property type="match status" value="1"/>
</dbReference>
<evidence type="ECO:0000256" key="15">
    <source>
        <dbReference type="SAM" id="Phobius"/>
    </source>
</evidence>
<evidence type="ECO:0000256" key="11">
    <source>
        <dbReference type="ARBA" id="ARBA00022989"/>
    </source>
</evidence>
<dbReference type="InterPro" id="IPR036097">
    <property type="entry name" value="HisK_dim/P_sf"/>
</dbReference>
<dbReference type="Pfam" id="PF00512">
    <property type="entry name" value="HisKA"/>
    <property type="match status" value="1"/>
</dbReference>
<dbReference type="CDD" id="cd00075">
    <property type="entry name" value="HATPase"/>
    <property type="match status" value="1"/>
</dbReference>
<dbReference type="SMART" id="SM00388">
    <property type="entry name" value="HisKA"/>
    <property type="match status" value="1"/>
</dbReference>
<keyword evidence="5" id="KW-0597">Phosphoprotein</keyword>
<dbReference type="EC" id="2.7.13.3" evidence="3"/>
<sequence>MKNKILRLKKISLKITLVYAVVFSIVLIALNGSVLYGVKYFLVKQSIRQVNDTSKGVSDKIEELEKNNLDLQGKDLLQGISPKENIYVKIIDDKGNTVNVSPGWNISMPKQNSSGKALRLEKGERHLVYKNNSIDIKNKGTAQLLVVKDMEHEYHFLKLLFIMMAISDAIGIVVALFSGMFVSKRILRPIDKITKTAQSISIQGLNKRIEVNTAEDELARLAKTFNEMIERLEKSFESQNKFVSDASHELRTPISVIQGYINLLDRWGKEDREVLQKAIDIIKNETANMTNLIEKLLFLARGDNNSVKLEKEKFDLENLIDEIVRESNIIAQNYNILSEKNDSVTICADFRLIKQALRAVIDNSIKYTQEDGKIIINSSVKADSVKITIEDTGIGIPEEEIPNLFNRFYRVDKARSKKTGGSGLGLAIVKQIIDIHNGTISINSKLGKGTKITISLPLK</sequence>
<keyword evidence="10" id="KW-0067">ATP-binding</keyword>
<dbReference type="Proteomes" id="UP000622687">
    <property type="component" value="Unassembled WGS sequence"/>
</dbReference>
<dbReference type="InterPro" id="IPR036890">
    <property type="entry name" value="HATPase_C_sf"/>
</dbReference>
<protein>
    <recommendedName>
        <fullName evidence="3">histidine kinase</fullName>
        <ecNumber evidence="3">2.7.13.3</ecNumber>
    </recommendedName>
</protein>
<feature type="transmembrane region" description="Helical" evidence="15">
    <location>
        <begin position="159"/>
        <end position="182"/>
    </location>
</feature>
<comment type="catalytic activity">
    <reaction evidence="1">
        <text>ATP + protein L-histidine = ADP + protein N-phospho-L-histidine.</text>
        <dbReference type="EC" id="2.7.13.3"/>
    </reaction>
</comment>
<dbReference type="Gene3D" id="3.30.565.10">
    <property type="entry name" value="Histidine kinase-like ATPase, C-terminal domain"/>
    <property type="match status" value="1"/>
</dbReference>
<keyword evidence="13 15" id="KW-0472">Membrane</keyword>
<dbReference type="SUPFAM" id="SSF47384">
    <property type="entry name" value="Homodimeric domain of signal transducing histidine kinase"/>
    <property type="match status" value="1"/>
</dbReference>
<dbReference type="CDD" id="cd00082">
    <property type="entry name" value="HisKA"/>
    <property type="match status" value="1"/>
</dbReference>
<evidence type="ECO:0000256" key="3">
    <source>
        <dbReference type="ARBA" id="ARBA00012438"/>
    </source>
</evidence>
<keyword evidence="9" id="KW-0418">Kinase</keyword>
<evidence type="ECO:0000313" key="19">
    <source>
        <dbReference type="Proteomes" id="UP000622687"/>
    </source>
</evidence>
<evidence type="ECO:0000256" key="10">
    <source>
        <dbReference type="ARBA" id="ARBA00022840"/>
    </source>
</evidence>
<feature type="domain" description="HAMP" evidence="17">
    <location>
        <begin position="184"/>
        <end position="237"/>
    </location>
</feature>
<evidence type="ECO:0000256" key="14">
    <source>
        <dbReference type="SAM" id="Coils"/>
    </source>
</evidence>
<dbReference type="PRINTS" id="PR00344">
    <property type="entry name" value="BCTRLSENSOR"/>
</dbReference>
<keyword evidence="12" id="KW-0902">Two-component regulatory system</keyword>
<feature type="domain" description="Histidine kinase" evidence="16">
    <location>
        <begin position="245"/>
        <end position="459"/>
    </location>
</feature>
<dbReference type="GO" id="GO:0000155">
    <property type="term" value="F:phosphorelay sensor kinase activity"/>
    <property type="evidence" value="ECO:0007669"/>
    <property type="project" value="InterPro"/>
</dbReference>
<evidence type="ECO:0000256" key="8">
    <source>
        <dbReference type="ARBA" id="ARBA00022741"/>
    </source>
</evidence>
<evidence type="ECO:0000256" key="9">
    <source>
        <dbReference type="ARBA" id="ARBA00022777"/>
    </source>
</evidence>
<evidence type="ECO:0000256" key="2">
    <source>
        <dbReference type="ARBA" id="ARBA00004651"/>
    </source>
</evidence>
<dbReference type="GO" id="GO:0005886">
    <property type="term" value="C:plasma membrane"/>
    <property type="evidence" value="ECO:0007669"/>
    <property type="project" value="UniProtKB-SubCell"/>
</dbReference>
<dbReference type="SUPFAM" id="SSF158472">
    <property type="entry name" value="HAMP domain-like"/>
    <property type="match status" value="1"/>
</dbReference>
<gene>
    <name evidence="18" type="ORF">I6U51_04830</name>
</gene>
<dbReference type="PROSITE" id="PS50109">
    <property type="entry name" value="HIS_KIN"/>
    <property type="match status" value="1"/>
</dbReference>
<keyword evidence="19" id="KW-1185">Reference proteome</keyword>
<keyword evidence="4" id="KW-1003">Cell membrane</keyword>
<evidence type="ECO:0000256" key="4">
    <source>
        <dbReference type="ARBA" id="ARBA00022475"/>
    </source>
</evidence>
<accession>A0A934HWE4</accession>
<dbReference type="InterPro" id="IPR004358">
    <property type="entry name" value="Sig_transdc_His_kin-like_C"/>
</dbReference>
<dbReference type="AlphaFoldDB" id="A0A934HWE4"/>
<organism evidence="18 19">
    <name type="scientific">Clostridium aciditolerans</name>
    <dbReference type="NCBI Taxonomy" id="339861"/>
    <lineage>
        <taxon>Bacteria</taxon>
        <taxon>Bacillati</taxon>
        <taxon>Bacillota</taxon>
        <taxon>Clostridia</taxon>
        <taxon>Eubacteriales</taxon>
        <taxon>Clostridiaceae</taxon>
        <taxon>Clostridium</taxon>
    </lineage>
</organism>
<keyword evidence="7 15" id="KW-0812">Transmembrane</keyword>
<dbReference type="RefSeq" id="WP_211141459.1">
    <property type="nucleotide sequence ID" value="NZ_JAEEGB010000005.1"/>
</dbReference>
<dbReference type="InterPro" id="IPR050398">
    <property type="entry name" value="HssS/ArlS-like"/>
</dbReference>
<comment type="subcellular location">
    <subcellularLocation>
        <location evidence="2">Cell membrane</location>
        <topology evidence="2">Multi-pass membrane protein</topology>
    </subcellularLocation>
</comment>
<reference evidence="18" key="1">
    <citation type="submission" date="2020-12" db="EMBL/GenBank/DDBJ databases">
        <title>Clostridium thailandense sp. nov., a novel acetogenic bacterium isolated from peat land soil in Thailand.</title>
        <authorList>
            <person name="Chaikitkaew S."/>
            <person name="Birkeland N.K."/>
        </authorList>
    </citation>
    <scope>NUCLEOTIDE SEQUENCE</scope>
    <source>
        <strain evidence="18">DSM 17425</strain>
    </source>
</reference>
<dbReference type="SMART" id="SM00304">
    <property type="entry name" value="HAMP"/>
    <property type="match status" value="1"/>
</dbReference>
<evidence type="ECO:0000256" key="1">
    <source>
        <dbReference type="ARBA" id="ARBA00000085"/>
    </source>
</evidence>
<dbReference type="SUPFAM" id="SSF55874">
    <property type="entry name" value="ATPase domain of HSP90 chaperone/DNA topoisomerase II/histidine kinase"/>
    <property type="match status" value="1"/>
</dbReference>
<dbReference type="SMART" id="SM00387">
    <property type="entry name" value="HATPase_c"/>
    <property type="match status" value="1"/>
</dbReference>
<feature type="coiled-coil region" evidence="14">
    <location>
        <begin position="47"/>
        <end position="74"/>
    </location>
</feature>
<evidence type="ECO:0000256" key="12">
    <source>
        <dbReference type="ARBA" id="ARBA00023012"/>
    </source>
</evidence>
<dbReference type="InterPro" id="IPR003661">
    <property type="entry name" value="HisK_dim/P_dom"/>
</dbReference>
<dbReference type="PANTHER" id="PTHR45528">
    <property type="entry name" value="SENSOR HISTIDINE KINASE CPXA"/>
    <property type="match status" value="1"/>
</dbReference>
<feature type="transmembrane region" description="Helical" evidence="15">
    <location>
        <begin position="12"/>
        <end position="36"/>
    </location>
</feature>
<dbReference type="Pfam" id="PF00672">
    <property type="entry name" value="HAMP"/>
    <property type="match status" value="1"/>
</dbReference>
<name>A0A934HWE4_9CLOT</name>
<dbReference type="EMBL" id="JAEEGB010000005">
    <property type="protein sequence ID" value="MBI6872033.1"/>
    <property type="molecule type" value="Genomic_DNA"/>
</dbReference>
<dbReference type="InterPro" id="IPR003594">
    <property type="entry name" value="HATPase_dom"/>
</dbReference>
<keyword evidence="14" id="KW-0175">Coiled coil</keyword>